<evidence type="ECO:0008006" key="3">
    <source>
        <dbReference type="Google" id="ProtNLM"/>
    </source>
</evidence>
<dbReference type="EMBL" id="CABVHP010000001">
    <property type="protein sequence ID" value="VVN70388.1"/>
    <property type="molecule type" value="Genomic_DNA"/>
</dbReference>
<evidence type="ECO:0000313" key="1">
    <source>
        <dbReference type="EMBL" id="VVN70388.1"/>
    </source>
</evidence>
<reference evidence="1 2" key="1">
    <citation type="submission" date="2019-09" db="EMBL/GenBank/DDBJ databases">
        <authorList>
            <person name="Chandra G."/>
            <person name="Truman W A."/>
        </authorList>
    </citation>
    <scope>NUCLEOTIDE SEQUENCE [LARGE SCALE GENOMIC DNA]</scope>
    <source>
        <strain evidence="1">PS704</strain>
    </source>
</reference>
<gene>
    <name evidence="1" type="ORF">PS704_00384</name>
</gene>
<dbReference type="Proteomes" id="UP000326557">
    <property type="component" value="Unassembled WGS sequence"/>
</dbReference>
<protein>
    <recommendedName>
        <fullName evidence="3">MchC protein</fullName>
    </recommendedName>
</protein>
<name>A0A5E6ZVB5_PSEFL</name>
<sequence>MTKSMQLSDLQECLINFETEKLEGCSVVYLNDTLADGNSSETILDAYSYVVRSDSTPSQPSIKTFMAERYGGDGILSNGGGGRCGFDGLWQLKGLGPNQLVGKDVDADHGDGNLSLDSAIYESIWSEIINAALPFGAIRTVAVLDTGRSFEERGISTPRGLLVRQSVVRPAHFIRAIYFKEQQFDRLSEDALRVKSAIVKLIDFLPGAGVATTTSNMSDRLRLGLFELAARFAEQFAAAKAKHIIHYNVSASNLSLDGAWLDLSSTRLFTKLIEIDQVDIDRFNTEHFPAVQSLQSLCYYLSKYSVISVEDSVHLLEETTKHFAKIYDEQLGLYQVAQAGFPLWILRLIMGSPEFAKFSSNLGEILAINDFTVNSITLEGGWNGYERWTARLFNELLSSRTNAATTNLFWINTDTAVTNQLLSSYNQLLNLASKVAKKRNINLQNFYQSMLINIIRLNRSHSLLHDLKVKIEHLKINTTTDQMVEYQMLSDEAVLAATLHLGTEQGRRVPFWLSRTLSIWFDPKSGMFTLQKADSRSLSIESLIELSEDLADVNAALSFYRNDWNKMNEKQI</sequence>
<dbReference type="RefSeq" id="WP_191634969.1">
    <property type="nucleotide sequence ID" value="NZ_CABVHP010000001.1"/>
</dbReference>
<organism evidence="1 2">
    <name type="scientific">Pseudomonas fluorescens</name>
    <dbReference type="NCBI Taxonomy" id="294"/>
    <lineage>
        <taxon>Bacteria</taxon>
        <taxon>Pseudomonadati</taxon>
        <taxon>Pseudomonadota</taxon>
        <taxon>Gammaproteobacteria</taxon>
        <taxon>Pseudomonadales</taxon>
        <taxon>Pseudomonadaceae</taxon>
        <taxon>Pseudomonas</taxon>
    </lineage>
</organism>
<dbReference type="AlphaFoldDB" id="A0A5E6ZVB5"/>
<evidence type="ECO:0000313" key="2">
    <source>
        <dbReference type="Proteomes" id="UP000326557"/>
    </source>
</evidence>
<accession>A0A5E6ZVB5</accession>
<proteinExistence type="predicted"/>